<organism evidence="2 3">
    <name type="scientific">Syntrophobotulus glycolicus (strain DSM 8271 / FlGlyR)</name>
    <dbReference type="NCBI Taxonomy" id="645991"/>
    <lineage>
        <taxon>Bacteria</taxon>
        <taxon>Bacillati</taxon>
        <taxon>Bacillota</taxon>
        <taxon>Clostridia</taxon>
        <taxon>Eubacteriales</taxon>
        <taxon>Desulfitobacteriaceae</taxon>
        <taxon>Syntrophobotulus</taxon>
    </lineage>
</organism>
<dbReference type="STRING" id="645991.Sgly_1940"/>
<evidence type="ECO:0000313" key="3">
    <source>
        <dbReference type="Proteomes" id="UP000007488"/>
    </source>
</evidence>
<dbReference type="AlphaFoldDB" id="F0T0U7"/>
<reference evidence="3" key="2">
    <citation type="submission" date="2011-02" db="EMBL/GenBank/DDBJ databases">
        <title>The complete genome of Syntrophobotulus glycolicus DSM 8271.</title>
        <authorList>
            <person name="Lucas S."/>
            <person name="Copeland A."/>
            <person name="Lapidus A."/>
            <person name="Bruce D."/>
            <person name="Goodwin L."/>
            <person name="Pitluck S."/>
            <person name="Kyrpides N."/>
            <person name="Mavromatis K."/>
            <person name="Pagani I."/>
            <person name="Ivanova N."/>
            <person name="Mikhailova N."/>
            <person name="Chertkov O."/>
            <person name="Held B."/>
            <person name="Detter J.C."/>
            <person name="Tapia R."/>
            <person name="Han C."/>
            <person name="Land M."/>
            <person name="Hauser L."/>
            <person name="Markowitz V."/>
            <person name="Cheng J.-F."/>
            <person name="Hugenholtz P."/>
            <person name="Woyke T."/>
            <person name="Wu D."/>
            <person name="Spring S."/>
            <person name="Schroeder M."/>
            <person name="Brambilla E."/>
            <person name="Klenk H.-P."/>
            <person name="Eisen J.A."/>
        </authorList>
    </citation>
    <scope>NUCLEOTIDE SEQUENCE [LARGE SCALE GENOMIC DNA]</scope>
    <source>
        <strain evidence="3">DSM 8271 / FlGlyR</strain>
    </source>
</reference>
<dbReference type="RefSeq" id="WP_013625104.1">
    <property type="nucleotide sequence ID" value="NC_015172.1"/>
</dbReference>
<accession>F0T0U7</accession>
<dbReference type="EMBL" id="CP002547">
    <property type="protein sequence ID" value="ADY56236.1"/>
    <property type="molecule type" value="Genomic_DNA"/>
</dbReference>
<proteinExistence type="predicted"/>
<evidence type="ECO:0000256" key="1">
    <source>
        <dbReference type="SAM" id="MobiDB-lite"/>
    </source>
</evidence>
<dbReference type="Pfam" id="PF16256">
    <property type="entry name" value="DUF4911"/>
    <property type="match status" value="1"/>
</dbReference>
<dbReference type="HOGENOM" id="CLU_176872_0_0_9"/>
<gene>
    <name evidence="2" type="ordered locus">Sgly_1940</name>
</gene>
<evidence type="ECO:0000313" key="2">
    <source>
        <dbReference type="EMBL" id="ADY56236.1"/>
    </source>
</evidence>
<feature type="compositionally biased region" description="Basic and acidic residues" evidence="1">
    <location>
        <begin position="12"/>
        <end position="21"/>
    </location>
</feature>
<name>F0T0U7_SYNGF</name>
<keyword evidence="3" id="KW-1185">Reference proteome</keyword>
<feature type="region of interest" description="Disordered" evidence="1">
    <location>
        <begin position="1"/>
        <end position="21"/>
    </location>
</feature>
<dbReference type="eggNOG" id="ENOG5033502">
    <property type="taxonomic scope" value="Bacteria"/>
</dbReference>
<sequence length="98" mass="11219">MKSKNNKGISQDGKDWKEKMPSREEYAEADFLVQAQVARPEIQLLAKFVEGLGHLGVVTTIDKLEGRVVIQTTKYLWPELKVLLEKMPINIKILNQQI</sequence>
<dbReference type="InterPro" id="IPR032587">
    <property type="entry name" value="DUF4911"/>
</dbReference>
<dbReference type="Proteomes" id="UP000007488">
    <property type="component" value="Chromosome"/>
</dbReference>
<dbReference type="KEGG" id="sgy:Sgly_1940"/>
<protein>
    <recommendedName>
        <fullName evidence="4">DUF4911 domain-containing protein</fullName>
    </recommendedName>
</protein>
<evidence type="ECO:0008006" key="4">
    <source>
        <dbReference type="Google" id="ProtNLM"/>
    </source>
</evidence>
<reference evidence="2 3" key="1">
    <citation type="journal article" date="2011" name="Stand. Genomic Sci.">
        <title>Complete genome sequence of Syntrophobotulus glycolicus type strain (FlGlyR).</title>
        <authorList>
            <person name="Han C."/>
            <person name="Mwirichia R."/>
            <person name="Chertkov O."/>
            <person name="Held B."/>
            <person name="Lapidus A."/>
            <person name="Nolan M."/>
            <person name="Lucas S."/>
            <person name="Hammon N."/>
            <person name="Deshpande S."/>
            <person name="Cheng J.F."/>
            <person name="Tapia R."/>
            <person name="Goodwin L."/>
            <person name="Pitluck S."/>
            <person name="Huntemann M."/>
            <person name="Liolios K."/>
            <person name="Ivanova N."/>
            <person name="Pagani I."/>
            <person name="Mavromatis K."/>
            <person name="Ovchinikova G."/>
            <person name="Pati A."/>
            <person name="Chen A."/>
            <person name="Palaniappan K."/>
            <person name="Land M."/>
            <person name="Hauser L."/>
            <person name="Brambilla E.M."/>
            <person name="Rohde M."/>
            <person name="Spring S."/>
            <person name="Sikorski J."/>
            <person name="Goker M."/>
            <person name="Woyke T."/>
            <person name="Bristow J."/>
            <person name="Eisen J.A."/>
            <person name="Markowitz V."/>
            <person name="Hugenholtz P."/>
            <person name="Kyrpides N.C."/>
            <person name="Klenk H.P."/>
            <person name="Detter J.C."/>
        </authorList>
    </citation>
    <scope>NUCLEOTIDE SEQUENCE [LARGE SCALE GENOMIC DNA]</scope>
    <source>
        <strain evidence="3">DSM 8271 / FlGlyR</strain>
    </source>
</reference>